<gene>
    <name evidence="1" type="ORF">GCM10010389_23890</name>
</gene>
<protein>
    <submittedName>
        <fullName evidence="1">Acetoacetate decarboxylase</fullName>
    </submittedName>
</protein>
<comment type="caution">
    <text evidence="1">The sequence shown here is derived from an EMBL/GenBank/DDBJ whole genome shotgun (WGS) entry which is preliminary data.</text>
</comment>
<dbReference type="SUPFAM" id="SSF160104">
    <property type="entry name" value="Acetoacetate decarboxylase-like"/>
    <property type="match status" value="1"/>
</dbReference>
<dbReference type="InterPro" id="IPR023375">
    <property type="entry name" value="ADC_dom_sf"/>
</dbReference>
<dbReference type="EMBL" id="BMWH01000006">
    <property type="protein sequence ID" value="GGZ84782.1"/>
    <property type="molecule type" value="Genomic_DNA"/>
</dbReference>
<organism evidence="1 2">
    <name type="scientific">Streptomyces echinoruber</name>
    <dbReference type="NCBI Taxonomy" id="68898"/>
    <lineage>
        <taxon>Bacteria</taxon>
        <taxon>Bacillati</taxon>
        <taxon>Actinomycetota</taxon>
        <taxon>Actinomycetes</taxon>
        <taxon>Kitasatosporales</taxon>
        <taxon>Streptomycetaceae</taxon>
        <taxon>Streptomyces</taxon>
    </lineage>
</organism>
<dbReference type="InterPro" id="IPR010451">
    <property type="entry name" value="Acetoacetate_decarboxylase"/>
</dbReference>
<reference evidence="1" key="2">
    <citation type="submission" date="2020-09" db="EMBL/GenBank/DDBJ databases">
        <authorList>
            <person name="Sun Q."/>
            <person name="Ohkuma M."/>
        </authorList>
    </citation>
    <scope>NUCLEOTIDE SEQUENCE</scope>
    <source>
        <strain evidence="1">JCM 5016</strain>
    </source>
</reference>
<keyword evidence="2" id="KW-1185">Reference proteome</keyword>
<evidence type="ECO:0000313" key="2">
    <source>
        <dbReference type="Proteomes" id="UP000623010"/>
    </source>
</evidence>
<dbReference type="Proteomes" id="UP000623010">
    <property type="component" value="Unassembled WGS sequence"/>
</dbReference>
<dbReference type="Gene3D" id="2.40.400.10">
    <property type="entry name" value="Acetoacetate decarboxylase-like"/>
    <property type="match status" value="1"/>
</dbReference>
<name>A0A918R3L7_9ACTN</name>
<proteinExistence type="predicted"/>
<accession>A0A918R3L7</accession>
<reference evidence="1" key="1">
    <citation type="journal article" date="2014" name="Int. J. Syst. Evol. Microbiol.">
        <title>Complete genome sequence of Corynebacterium casei LMG S-19264T (=DSM 44701T), isolated from a smear-ripened cheese.</title>
        <authorList>
            <consortium name="US DOE Joint Genome Institute (JGI-PGF)"/>
            <person name="Walter F."/>
            <person name="Albersmeier A."/>
            <person name="Kalinowski J."/>
            <person name="Ruckert C."/>
        </authorList>
    </citation>
    <scope>NUCLEOTIDE SEQUENCE</scope>
    <source>
        <strain evidence="1">JCM 5016</strain>
    </source>
</reference>
<dbReference type="Pfam" id="PF06314">
    <property type="entry name" value="ADC"/>
    <property type="match status" value="1"/>
</dbReference>
<dbReference type="AlphaFoldDB" id="A0A918R3L7"/>
<sequence length="229" mass="25245">MQGMQGEFPAEPWRLRGDLYAGLWLVPAARMPHWPLPDGARPLSVAGRRMVVLFWADYRPEGVLAYREWLVALPVRHGRTVAATAVQAWVDSEPSRAGGRALWAVPKEPAEITFTPVGTPPGRGGVLTRLRATTRDPETGEADATGVYDRDVLRWPWRPAVRAYLLQRAADGTHRRVPLYLRGRPAWGRARLTADPRGPLGYLAGRTPVAALAVRDFVFVVGRSGRSSG</sequence>
<dbReference type="GO" id="GO:0016829">
    <property type="term" value="F:lyase activity"/>
    <property type="evidence" value="ECO:0007669"/>
    <property type="project" value="InterPro"/>
</dbReference>
<dbReference type="RefSeq" id="WP_190057344.1">
    <property type="nucleotide sequence ID" value="NZ_BMWH01000006.1"/>
</dbReference>
<evidence type="ECO:0000313" key="1">
    <source>
        <dbReference type="EMBL" id="GGZ84782.1"/>
    </source>
</evidence>